<organism evidence="2">
    <name type="scientific">Arion vulgaris</name>
    <dbReference type="NCBI Taxonomy" id="1028688"/>
    <lineage>
        <taxon>Eukaryota</taxon>
        <taxon>Metazoa</taxon>
        <taxon>Spiralia</taxon>
        <taxon>Lophotrochozoa</taxon>
        <taxon>Mollusca</taxon>
        <taxon>Gastropoda</taxon>
        <taxon>Heterobranchia</taxon>
        <taxon>Euthyneura</taxon>
        <taxon>Panpulmonata</taxon>
        <taxon>Eupulmonata</taxon>
        <taxon>Stylommatophora</taxon>
        <taxon>Helicina</taxon>
        <taxon>Arionoidea</taxon>
        <taxon>Arionidae</taxon>
        <taxon>Arion</taxon>
    </lineage>
</organism>
<accession>A0A0B6Y1F3</accession>
<feature type="non-terminal residue" evidence="2">
    <location>
        <position position="79"/>
    </location>
</feature>
<proteinExistence type="predicted"/>
<feature type="compositionally biased region" description="Basic residues" evidence="1">
    <location>
        <begin position="7"/>
        <end position="16"/>
    </location>
</feature>
<feature type="region of interest" description="Disordered" evidence="1">
    <location>
        <begin position="1"/>
        <end position="32"/>
    </location>
</feature>
<dbReference type="AlphaFoldDB" id="A0A0B6Y1F3"/>
<evidence type="ECO:0000313" key="2">
    <source>
        <dbReference type="EMBL" id="CEK49928.1"/>
    </source>
</evidence>
<sequence length="79" mass="9260">PHSVSNSRKKNKRKQNNKQDLVPNKRSVTDTATCSQQRNQDIFPDIYQICLYCDFSTHGRRNMQQHLIGSHQDKMPFAE</sequence>
<gene>
    <name evidence="2" type="primary">ORF9322</name>
</gene>
<feature type="non-terminal residue" evidence="2">
    <location>
        <position position="1"/>
    </location>
</feature>
<dbReference type="EMBL" id="HACG01003063">
    <property type="protein sequence ID" value="CEK49928.1"/>
    <property type="molecule type" value="Transcribed_RNA"/>
</dbReference>
<evidence type="ECO:0000256" key="1">
    <source>
        <dbReference type="SAM" id="MobiDB-lite"/>
    </source>
</evidence>
<protein>
    <submittedName>
        <fullName evidence="2">Uncharacterized protein</fullName>
    </submittedName>
</protein>
<reference evidence="2" key="1">
    <citation type="submission" date="2014-12" db="EMBL/GenBank/DDBJ databases">
        <title>Insight into the proteome of Arion vulgaris.</title>
        <authorList>
            <person name="Aradska J."/>
            <person name="Bulat T."/>
            <person name="Smidak R."/>
            <person name="Sarate P."/>
            <person name="Gangsoo J."/>
            <person name="Sialana F."/>
            <person name="Bilban M."/>
            <person name="Lubec G."/>
        </authorList>
    </citation>
    <scope>NUCLEOTIDE SEQUENCE</scope>
    <source>
        <tissue evidence="2">Skin</tissue>
    </source>
</reference>
<name>A0A0B6Y1F3_9EUPU</name>